<comment type="caution">
    <text evidence="2">The sequence shown here is derived from an EMBL/GenBank/DDBJ whole genome shotgun (WGS) entry which is preliminary data.</text>
</comment>
<dbReference type="EMBL" id="CAJOBC010090537">
    <property type="protein sequence ID" value="CAF4392093.1"/>
    <property type="molecule type" value="Genomic_DNA"/>
</dbReference>
<dbReference type="AlphaFoldDB" id="A0A815VBH9"/>
<gene>
    <name evidence="2" type="ORF">GPM918_LOCUS38147</name>
    <name evidence="3" type="ORF">SRO942_LOCUS38947</name>
</gene>
<dbReference type="Proteomes" id="UP000663829">
    <property type="component" value="Unassembled WGS sequence"/>
</dbReference>
<accession>A0A815VBH9</accession>
<proteinExistence type="predicted"/>
<evidence type="ECO:0000313" key="2">
    <source>
        <dbReference type="EMBL" id="CAF1532688.1"/>
    </source>
</evidence>
<dbReference type="Proteomes" id="UP000681722">
    <property type="component" value="Unassembled WGS sequence"/>
</dbReference>
<dbReference type="EMBL" id="CAJNOQ010024948">
    <property type="protein sequence ID" value="CAF1532688.1"/>
    <property type="molecule type" value="Genomic_DNA"/>
</dbReference>
<evidence type="ECO:0000313" key="3">
    <source>
        <dbReference type="EMBL" id="CAF4392093.1"/>
    </source>
</evidence>
<feature type="compositionally biased region" description="Basic residues" evidence="1">
    <location>
        <begin position="58"/>
        <end position="72"/>
    </location>
</feature>
<protein>
    <submittedName>
        <fullName evidence="2">Uncharacterized protein</fullName>
    </submittedName>
</protein>
<evidence type="ECO:0000313" key="4">
    <source>
        <dbReference type="Proteomes" id="UP000663829"/>
    </source>
</evidence>
<feature type="region of interest" description="Disordered" evidence="1">
    <location>
        <begin position="1"/>
        <end position="76"/>
    </location>
</feature>
<keyword evidence="4" id="KW-1185">Reference proteome</keyword>
<organism evidence="2 4">
    <name type="scientific">Didymodactylos carnosus</name>
    <dbReference type="NCBI Taxonomy" id="1234261"/>
    <lineage>
        <taxon>Eukaryota</taxon>
        <taxon>Metazoa</taxon>
        <taxon>Spiralia</taxon>
        <taxon>Gnathifera</taxon>
        <taxon>Rotifera</taxon>
        <taxon>Eurotatoria</taxon>
        <taxon>Bdelloidea</taxon>
        <taxon>Philodinida</taxon>
        <taxon>Philodinidae</taxon>
        <taxon>Didymodactylos</taxon>
    </lineage>
</organism>
<name>A0A815VBH9_9BILA</name>
<sequence length="118" mass="13768">MPEILKCGQYNNDKGDQYNGNNHRQDNRPRYNPNRRQYSNSNRDQNDQRGSSVGQRHGGQRPRSLSRQRGPRQLRLTDYMPPKFQDDVLDIALYDAIRFDSVRCADLFVEYGANFGSN</sequence>
<reference evidence="2" key="1">
    <citation type="submission" date="2021-02" db="EMBL/GenBank/DDBJ databases">
        <authorList>
            <person name="Nowell W R."/>
        </authorList>
    </citation>
    <scope>NUCLEOTIDE SEQUENCE</scope>
</reference>
<evidence type="ECO:0000256" key="1">
    <source>
        <dbReference type="SAM" id="MobiDB-lite"/>
    </source>
</evidence>
<feature type="compositionally biased region" description="Low complexity" evidence="1">
    <location>
        <begin position="30"/>
        <end position="43"/>
    </location>
</feature>